<comment type="caution">
    <text evidence="1">The sequence shown here is derived from an EMBL/GenBank/DDBJ whole genome shotgun (WGS) entry which is preliminary data.</text>
</comment>
<accession>A0AAD7DGR4</accession>
<keyword evidence="2" id="KW-1185">Reference proteome</keyword>
<dbReference type="Proteomes" id="UP001221757">
    <property type="component" value="Unassembled WGS sequence"/>
</dbReference>
<name>A0AAD7DGR4_MYCRO</name>
<evidence type="ECO:0000313" key="1">
    <source>
        <dbReference type="EMBL" id="KAJ7691267.1"/>
    </source>
</evidence>
<sequence>MWLEIVPPQRQQPVILPRAVAGFIASALDVKLSLVHLFWHAFGDLGEHFYCAPEESLDDTFRLHGHEHKLEHASDPSARRTYYDEDVPEFIHVTDTCFVERRLCIFFGK</sequence>
<proteinExistence type="predicted"/>
<protein>
    <submittedName>
        <fullName evidence="1">Uncharacterized protein</fullName>
    </submittedName>
</protein>
<dbReference type="AlphaFoldDB" id="A0AAD7DGR4"/>
<evidence type="ECO:0000313" key="2">
    <source>
        <dbReference type="Proteomes" id="UP001221757"/>
    </source>
</evidence>
<gene>
    <name evidence="1" type="ORF">B0H17DRAFT_1133798</name>
</gene>
<organism evidence="1 2">
    <name type="scientific">Mycena rosella</name>
    <name type="common">Pink bonnet</name>
    <name type="synonym">Agaricus rosellus</name>
    <dbReference type="NCBI Taxonomy" id="1033263"/>
    <lineage>
        <taxon>Eukaryota</taxon>
        <taxon>Fungi</taxon>
        <taxon>Dikarya</taxon>
        <taxon>Basidiomycota</taxon>
        <taxon>Agaricomycotina</taxon>
        <taxon>Agaricomycetes</taxon>
        <taxon>Agaricomycetidae</taxon>
        <taxon>Agaricales</taxon>
        <taxon>Marasmiineae</taxon>
        <taxon>Mycenaceae</taxon>
        <taxon>Mycena</taxon>
    </lineage>
</organism>
<reference evidence="1" key="1">
    <citation type="submission" date="2023-03" db="EMBL/GenBank/DDBJ databases">
        <title>Massive genome expansion in bonnet fungi (Mycena s.s.) driven by repeated elements and novel gene families across ecological guilds.</title>
        <authorList>
            <consortium name="Lawrence Berkeley National Laboratory"/>
            <person name="Harder C.B."/>
            <person name="Miyauchi S."/>
            <person name="Viragh M."/>
            <person name="Kuo A."/>
            <person name="Thoen E."/>
            <person name="Andreopoulos B."/>
            <person name="Lu D."/>
            <person name="Skrede I."/>
            <person name="Drula E."/>
            <person name="Henrissat B."/>
            <person name="Morin E."/>
            <person name="Kohler A."/>
            <person name="Barry K."/>
            <person name="LaButti K."/>
            <person name="Morin E."/>
            <person name="Salamov A."/>
            <person name="Lipzen A."/>
            <person name="Mereny Z."/>
            <person name="Hegedus B."/>
            <person name="Baldrian P."/>
            <person name="Stursova M."/>
            <person name="Weitz H."/>
            <person name="Taylor A."/>
            <person name="Grigoriev I.V."/>
            <person name="Nagy L.G."/>
            <person name="Martin F."/>
            <person name="Kauserud H."/>
        </authorList>
    </citation>
    <scope>NUCLEOTIDE SEQUENCE</scope>
    <source>
        <strain evidence="1">CBHHK067</strain>
    </source>
</reference>
<dbReference type="EMBL" id="JARKIE010000059">
    <property type="protein sequence ID" value="KAJ7691267.1"/>
    <property type="molecule type" value="Genomic_DNA"/>
</dbReference>